<dbReference type="InterPro" id="IPR038332">
    <property type="entry name" value="PPE_sf"/>
</dbReference>
<dbReference type="SUPFAM" id="SSF140459">
    <property type="entry name" value="PE/PPE dimer-like"/>
    <property type="match status" value="1"/>
</dbReference>
<reference evidence="4 5" key="1">
    <citation type="journal article" date="2015" name="Genome Biol. Evol.">
        <title>Characterization of Three Mycobacterium spp. with Potential Use in Bioremediation by Genome Sequencing and Comparative Genomics.</title>
        <authorList>
            <person name="Das S."/>
            <person name="Pettersson B.M."/>
            <person name="Behra P.R."/>
            <person name="Ramesh M."/>
            <person name="Dasgupta S."/>
            <person name="Bhattacharya A."/>
            <person name="Kirsebom L.A."/>
        </authorList>
    </citation>
    <scope>NUCLEOTIDE SEQUENCE [LARGE SCALE GENOMIC DNA]</scope>
    <source>
        <strain evidence="4 5">DSM 44075</strain>
    </source>
</reference>
<dbReference type="PATRIC" id="fig|1807.14.peg.3951"/>
<evidence type="ECO:0000259" key="3">
    <source>
        <dbReference type="Pfam" id="PF00823"/>
    </source>
</evidence>
<gene>
    <name evidence="4" type="ORF">MOBUDSM44075_03924</name>
</gene>
<dbReference type="AlphaFoldDB" id="A0A0J6VP50"/>
<feature type="region of interest" description="Disordered" evidence="2">
    <location>
        <begin position="301"/>
        <end position="328"/>
    </location>
</feature>
<comment type="caution">
    <text evidence="4">The sequence shown here is derived from an EMBL/GenBank/DDBJ whole genome shotgun (WGS) entry which is preliminary data.</text>
</comment>
<evidence type="ECO:0000313" key="5">
    <source>
        <dbReference type="Proteomes" id="UP000036313"/>
    </source>
</evidence>
<dbReference type="EMBL" id="JYNU01000028">
    <property type="protein sequence ID" value="KMO72830.1"/>
    <property type="molecule type" value="Genomic_DNA"/>
</dbReference>
<accession>A0A0J6VP50</accession>
<organism evidence="4 5">
    <name type="scientific">Mycolicibacterium obuense</name>
    <dbReference type="NCBI Taxonomy" id="1807"/>
    <lineage>
        <taxon>Bacteria</taxon>
        <taxon>Bacillati</taxon>
        <taxon>Actinomycetota</taxon>
        <taxon>Actinomycetes</taxon>
        <taxon>Mycobacteriales</taxon>
        <taxon>Mycobacteriaceae</taxon>
        <taxon>Mycolicibacterium</taxon>
    </lineage>
</organism>
<feature type="compositionally biased region" description="Gly residues" evidence="2">
    <location>
        <begin position="475"/>
        <end position="484"/>
    </location>
</feature>
<evidence type="ECO:0000313" key="4">
    <source>
        <dbReference type="EMBL" id="KMO72830.1"/>
    </source>
</evidence>
<sequence>MVSVDPSGLVSAAQRITAALSDLTTANPEHPPLAADPASVGAAGRLTTAGTTLASVLVEQAAGLAATAEQLANVAAGFTAKDAANAIKISSLNTASEGAAVSGWAPPSPPVPPDARPVLAAPPAAPAEIISNAVHSGDPASGEAFISGWRQVAGSARDASAAVRLVADSLPDSWDSPVATDVVRGHLIKYANALETSGQRADTVAEQANRHAQEVTQARSDIPSPDAFQAMNHQLQTLAQANAQTGGMYAVPLANAVEQKAQMEAQTAQGFGGYYASTEATTAGEVDLDGDGIPDVPADEAAAAAAAGEGTGLPGEATPGEPGSQDMAGQLASMLPSMIPTVLGAAGGLLGGAMSSVMKAPESLIQAGTQAMGAATQGLSGLMQPELDDIGTEDLGLDDAPLDDMSGFGGGGGGGGMTSPASGGAPSTPPVMPSTGPNPTPPTLPTGGSLPPPVSPTMGPGGGMMPMGGMPMAGMPGGAGQGGGADERNAKPKQVVGKDLPHTESVTGKVTADRIAVSTTAPDRKDDDPPPNDDAPQRSSAPLIRRITTVAPKDGA</sequence>
<protein>
    <submittedName>
        <fullName evidence="4">PPE family protein</fullName>
    </submittedName>
</protein>
<name>A0A0J6VP50_9MYCO</name>
<feature type="compositionally biased region" description="Low complexity" evidence="2">
    <location>
        <begin position="301"/>
        <end position="323"/>
    </location>
</feature>
<feature type="compositionally biased region" description="Pro residues" evidence="2">
    <location>
        <begin position="427"/>
        <end position="455"/>
    </location>
</feature>
<evidence type="ECO:0000256" key="2">
    <source>
        <dbReference type="SAM" id="MobiDB-lite"/>
    </source>
</evidence>
<evidence type="ECO:0000256" key="1">
    <source>
        <dbReference type="ARBA" id="ARBA00010652"/>
    </source>
</evidence>
<dbReference type="Proteomes" id="UP000036313">
    <property type="component" value="Unassembled WGS sequence"/>
</dbReference>
<dbReference type="Pfam" id="PF00823">
    <property type="entry name" value="PPE"/>
    <property type="match status" value="1"/>
</dbReference>
<dbReference type="RefSeq" id="WP_048424361.1">
    <property type="nucleotide sequence ID" value="NZ_JYNU01000028.1"/>
</dbReference>
<feature type="compositionally biased region" description="Gly residues" evidence="2">
    <location>
        <begin position="407"/>
        <end position="417"/>
    </location>
</feature>
<comment type="similarity">
    <text evidence="1">Belongs to the mycobacterial PPE family.</text>
</comment>
<dbReference type="InterPro" id="IPR000030">
    <property type="entry name" value="PPE_dom"/>
</dbReference>
<dbReference type="Gene3D" id="1.20.1260.20">
    <property type="entry name" value="PPE superfamily"/>
    <property type="match status" value="1"/>
</dbReference>
<feature type="region of interest" description="Disordered" evidence="2">
    <location>
        <begin position="406"/>
        <end position="556"/>
    </location>
</feature>
<proteinExistence type="inferred from homology"/>
<feature type="domain" description="PPE" evidence="3">
    <location>
        <begin position="124"/>
        <end position="282"/>
    </location>
</feature>